<keyword evidence="3 5" id="KW-0547">Nucleotide-binding</keyword>
<dbReference type="GO" id="GO:0005737">
    <property type="term" value="C:cytoplasm"/>
    <property type="evidence" value="ECO:0007669"/>
    <property type="project" value="UniProtKB-SubCell"/>
</dbReference>
<dbReference type="PATRIC" id="fig|909613.9.peg.4784"/>
<dbReference type="PANTHER" id="PTHR34822">
    <property type="entry name" value="GRPB DOMAIN PROTEIN (AFU_ORTHOLOGUE AFUA_1G01530)"/>
    <property type="match status" value="1"/>
</dbReference>
<evidence type="ECO:0000256" key="4">
    <source>
        <dbReference type="ARBA" id="ARBA00022840"/>
    </source>
</evidence>
<dbReference type="OrthoDB" id="9812943at2"/>
<dbReference type="GO" id="GO:0005524">
    <property type="term" value="F:ATP binding"/>
    <property type="evidence" value="ECO:0007669"/>
    <property type="project" value="UniProtKB-UniRule"/>
</dbReference>
<dbReference type="InterPro" id="IPR027417">
    <property type="entry name" value="P-loop_NTPase"/>
</dbReference>
<accession>W7IG96</accession>
<comment type="caution">
    <text evidence="7">The sequence shown here is derived from an EMBL/GenBank/DDBJ whole genome shotgun (WGS) entry which is preliminary data.</text>
</comment>
<dbReference type="RefSeq" id="WP_035286370.1">
    <property type="nucleotide sequence ID" value="NZ_AYXG01000183.1"/>
</dbReference>
<keyword evidence="8" id="KW-1185">Reference proteome</keyword>
<comment type="similarity">
    <text evidence="5">Belongs to the CoaE family.</text>
</comment>
<comment type="subcellular location">
    <subcellularLocation>
        <location evidence="5">Cytoplasm</location>
    </subcellularLocation>
</comment>
<dbReference type="Pfam" id="PF04229">
    <property type="entry name" value="GrpB"/>
    <property type="match status" value="1"/>
</dbReference>
<keyword evidence="5 7" id="KW-0418">Kinase</keyword>
<comment type="similarity">
    <text evidence="1">In the N-terminal section; belongs to the CoaE family.</text>
</comment>
<dbReference type="UniPathway" id="UPA00241">
    <property type="reaction ID" value="UER00356"/>
</dbReference>
<dbReference type="Gene3D" id="3.40.50.300">
    <property type="entry name" value="P-loop containing nucleotide triphosphate hydrolases"/>
    <property type="match status" value="1"/>
</dbReference>
<dbReference type="SUPFAM" id="SSF81301">
    <property type="entry name" value="Nucleotidyltransferase"/>
    <property type="match status" value="1"/>
</dbReference>
<dbReference type="InterPro" id="IPR043519">
    <property type="entry name" value="NT_sf"/>
</dbReference>
<dbReference type="eggNOG" id="COG0237">
    <property type="taxonomic scope" value="Bacteria"/>
</dbReference>
<evidence type="ECO:0000313" key="7">
    <source>
        <dbReference type="EMBL" id="EWC59925.1"/>
    </source>
</evidence>
<name>W7IG96_9PSEU</name>
<dbReference type="NCBIfam" id="NF002879">
    <property type="entry name" value="PRK03333.1"/>
    <property type="match status" value="1"/>
</dbReference>
<dbReference type="Gene3D" id="3.30.460.10">
    <property type="entry name" value="Beta Polymerase, domain 2"/>
    <property type="match status" value="1"/>
</dbReference>
<dbReference type="HAMAP" id="MF_00376">
    <property type="entry name" value="Dephospho_CoA_kinase"/>
    <property type="match status" value="1"/>
</dbReference>
<comment type="similarity">
    <text evidence="2">In the C-terminal section; belongs to the UPF0157 (GrpB) family.</text>
</comment>
<dbReference type="SUPFAM" id="SSF52540">
    <property type="entry name" value="P-loop containing nucleoside triphosphate hydrolases"/>
    <property type="match status" value="1"/>
</dbReference>
<reference evidence="7 8" key="1">
    <citation type="journal article" date="2014" name="Genome Announc.">
        <title>Draft Genome Sequence of the Antitrypanosomally Active Sponge-Associated Bacterium Actinokineospora sp. Strain EG49.</title>
        <authorList>
            <person name="Harjes J."/>
            <person name="Ryu T."/>
            <person name="Abdelmohsen U.R."/>
            <person name="Moitinho-Silva L."/>
            <person name="Horn H."/>
            <person name="Ravasi T."/>
            <person name="Hentschel U."/>
        </authorList>
    </citation>
    <scope>NUCLEOTIDE SEQUENCE [LARGE SCALE GENOMIC DNA]</scope>
    <source>
        <strain evidence="7 8">EG49</strain>
    </source>
</reference>
<evidence type="ECO:0000256" key="6">
    <source>
        <dbReference type="NCBIfam" id="TIGR00152"/>
    </source>
</evidence>
<dbReference type="Proteomes" id="UP000019277">
    <property type="component" value="Unassembled WGS sequence"/>
</dbReference>
<protein>
    <recommendedName>
        <fullName evidence="5 6">Dephospho-CoA kinase</fullName>
        <ecNumber evidence="5 6">2.7.1.24</ecNumber>
    </recommendedName>
    <alternativeName>
        <fullName evidence="5">Dephosphocoenzyme A kinase</fullName>
    </alternativeName>
</protein>
<dbReference type="Pfam" id="PF01121">
    <property type="entry name" value="CoaE"/>
    <property type="match status" value="1"/>
</dbReference>
<proteinExistence type="inferred from homology"/>
<keyword evidence="5 7" id="KW-0808">Transferase</keyword>
<dbReference type="GO" id="GO:0004140">
    <property type="term" value="F:dephospho-CoA kinase activity"/>
    <property type="evidence" value="ECO:0007669"/>
    <property type="project" value="UniProtKB-UniRule"/>
</dbReference>
<evidence type="ECO:0000256" key="2">
    <source>
        <dbReference type="ARBA" id="ARBA00011058"/>
    </source>
</evidence>
<dbReference type="AlphaFoldDB" id="W7IG96"/>
<keyword evidence="5" id="KW-0173">Coenzyme A biosynthesis</keyword>
<dbReference type="STRING" id="909613.UO65_4785"/>
<comment type="function">
    <text evidence="5">Catalyzes the phosphorylation of the 3'-hydroxyl group of dephosphocoenzyme A to form coenzyme A.</text>
</comment>
<sequence length="394" mass="42798">MLRVGLTGGIGSGKSTVATRLAEHGAFVVDADRIAREVVEPGTDGLRDLVAAFGDGILTADGALDRPALAAIAFTDDASRAKLNAIVHPRVGARTAELVAAAPDTAVVVHDVPLLVENRMGALYHLVIVVDAPVEERVHRLVHSRGLPEADARNRIAAQATEADRRAAADVWLDNSGPQDVVLAAVDALWADRLVRYESNVRLHRHDNRGAPRIVEYDPTWPAQAERVLARLRLAAGERAVRVDHIGSTAVPGLAAKDILDFQITVPDLDAVDGLSEALAGAGFPLAEGVLEDSPYGDDPDPAHWRKRVHVDTDPGRWVNIHVREAGRPNQRYALLFPAWLRADARARAEYEALKRELAEEATEIPAYGDAKVPWFTEAYVRAEEWAERTGWTP</sequence>
<keyword evidence="5" id="KW-0963">Cytoplasm</keyword>
<evidence type="ECO:0000256" key="3">
    <source>
        <dbReference type="ARBA" id="ARBA00022741"/>
    </source>
</evidence>
<evidence type="ECO:0000313" key="8">
    <source>
        <dbReference type="Proteomes" id="UP000019277"/>
    </source>
</evidence>
<comment type="catalytic activity">
    <reaction evidence="5">
        <text>3'-dephospho-CoA + ATP = ADP + CoA + H(+)</text>
        <dbReference type="Rhea" id="RHEA:18245"/>
        <dbReference type="ChEBI" id="CHEBI:15378"/>
        <dbReference type="ChEBI" id="CHEBI:30616"/>
        <dbReference type="ChEBI" id="CHEBI:57287"/>
        <dbReference type="ChEBI" id="CHEBI:57328"/>
        <dbReference type="ChEBI" id="CHEBI:456216"/>
        <dbReference type="EC" id="2.7.1.24"/>
    </reaction>
</comment>
<comment type="pathway">
    <text evidence="5">Cofactor biosynthesis; coenzyme A biosynthesis; CoA from (R)-pantothenate: step 5/5.</text>
</comment>
<evidence type="ECO:0000256" key="5">
    <source>
        <dbReference type="HAMAP-Rule" id="MF_00376"/>
    </source>
</evidence>
<dbReference type="eggNOG" id="COG2320">
    <property type="taxonomic scope" value="Bacteria"/>
</dbReference>
<keyword evidence="4 5" id="KW-0067">ATP-binding</keyword>
<dbReference type="GO" id="GO:0015937">
    <property type="term" value="P:coenzyme A biosynthetic process"/>
    <property type="evidence" value="ECO:0007669"/>
    <property type="project" value="UniProtKB-UniRule"/>
</dbReference>
<gene>
    <name evidence="5" type="primary">coaE</name>
    <name evidence="7" type="ORF">UO65_4785</name>
</gene>
<feature type="binding site" evidence="5">
    <location>
        <begin position="11"/>
        <end position="16"/>
    </location>
    <ligand>
        <name>ATP</name>
        <dbReference type="ChEBI" id="CHEBI:30616"/>
    </ligand>
</feature>
<evidence type="ECO:0000256" key="1">
    <source>
        <dbReference type="ARBA" id="ARBA00008826"/>
    </source>
</evidence>
<accession>A0A8E2WX52</accession>
<dbReference type="EC" id="2.7.1.24" evidence="5 6"/>
<dbReference type="CDD" id="cd02022">
    <property type="entry name" value="DPCK"/>
    <property type="match status" value="1"/>
</dbReference>
<organism evidence="7 8">
    <name type="scientific">Actinokineospora spheciospongiae</name>
    <dbReference type="NCBI Taxonomy" id="909613"/>
    <lineage>
        <taxon>Bacteria</taxon>
        <taxon>Bacillati</taxon>
        <taxon>Actinomycetota</taxon>
        <taxon>Actinomycetes</taxon>
        <taxon>Pseudonocardiales</taxon>
        <taxon>Pseudonocardiaceae</taxon>
        <taxon>Actinokineospora</taxon>
    </lineage>
</organism>
<dbReference type="InterPro" id="IPR007344">
    <property type="entry name" value="GrpB/CoaE"/>
</dbReference>
<dbReference type="InterPro" id="IPR001977">
    <property type="entry name" value="Depp_CoAkinase"/>
</dbReference>
<dbReference type="EMBL" id="AYXG01000183">
    <property type="protein sequence ID" value="EWC59925.1"/>
    <property type="molecule type" value="Genomic_DNA"/>
</dbReference>
<dbReference type="PANTHER" id="PTHR34822:SF1">
    <property type="entry name" value="GRPB FAMILY PROTEIN"/>
    <property type="match status" value="1"/>
</dbReference>
<dbReference type="PROSITE" id="PS51219">
    <property type="entry name" value="DPCK"/>
    <property type="match status" value="1"/>
</dbReference>
<dbReference type="NCBIfam" id="TIGR00152">
    <property type="entry name" value="dephospho-CoA kinase"/>
    <property type="match status" value="1"/>
</dbReference>